<reference evidence="1" key="1">
    <citation type="submission" date="2022-07" db="EMBL/GenBank/DDBJ databases">
        <title>Phylogenomic reconstructions and comparative analyses of Kickxellomycotina fungi.</title>
        <authorList>
            <person name="Reynolds N.K."/>
            <person name="Stajich J.E."/>
            <person name="Barry K."/>
            <person name="Grigoriev I.V."/>
            <person name="Crous P."/>
            <person name="Smith M.E."/>
        </authorList>
    </citation>
    <scope>NUCLEOTIDE SEQUENCE</scope>
    <source>
        <strain evidence="1">CBS 102833</strain>
    </source>
</reference>
<sequence length="432" mass="47250">MNTIAPTMSLEVMKCESILRMYNGLIWFFPHPLIASLPEVVEHVQKGVDKVVAATPELGGTLHEATPVRIEYTAKGRVLVTSIEVPYTYKEMEKDGFNQEKYNLLFDHIPNLTFEIEGLAALKVWVFGLSCGGVAISIANHHILGDGAALSDIAISIGKACADLDYEPVAMWTSRDQKHEMLVANSKGVKMDDSFDRHLAELIPTIQGSGLLTQGRLGLHKFRLKAESLHRLKQLAILGSKDGEEVCSTNDMAVALFWRVHTRAQISHGSKSVYTYMGAPKDLRHYVGATNYLGNMIVLCHMFATKSFVLDNGLVPVAQLVRRTLKNGSAAGLLQFIEAVNNGAPDVLTALYATDAPSAGLSNLSRFPGRHVDFGLGELGSSQLRGMYAQYMAHAMDDGADGFLVSICLADSMLAAYLSDEEFMSYADQVNY</sequence>
<gene>
    <name evidence="1" type="ORF">H4S07_003316</name>
</gene>
<dbReference type="Proteomes" id="UP001140096">
    <property type="component" value="Unassembled WGS sequence"/>
</dbReference>
<evidence type="ECO:0000313" key="2">
    <source>
        <dbReference type="Proteomes" id="UP001140096"/>
    </source>
</evidence>
<organism evidence="1 2">
    <name type="scientific">Coemansia furcata</name>
    <dbReference type="NCBI Taxonomy" id="417177"/>
    <lineage>
        <taxon>Eukaryota</taxon>
        <taxon>Fungi</taxon>
        <taxon>Fungi incertae sedis</taxon>
        <taxon>Zoopagomycota</taxon>
        <taxon>Kickxellomycotina</taxon>
        <taxon>Kickxellomycetes</taxon>
        <taxon>Kickxellales</taxon>
        <taxon>Kickxellaceae</taxon>
        <taxon>Coemansia</taxon>
    </lineage>
</organism>
<evidence type="ECO:0000313" key="1">
    <source>
        <dbReference type="EMBL" id="KAJ2808857.1"/>
    </source>
</evidence>
<keyword evidence="2" id="KW-1185">Reference proteome</keyword>
<comment type="caution">
    <text evidence="1">The sequence shown here is derived from an EMBL/GenBank/DDBJ whole genome shotgun (WGS) entry which is preliminary data.</text>
</comment>
<name>A0ACC1LIH3_9FUNG</name>
<proteinExistence type="predicted"/>
<accession>A0ACC1LIH3</accession>
<dbReference type="EMBL" id="JANBUP010001046">
    <property type="protein sequence ID" value="KAJ2808857.1"/>
    <property type="molecule type" value="Genomic_DNA"/>
</dbReference>
<protein>
    <submittedName>
        <fullName evidence="1">Uncharacterized protein</fullName>
    </submittedName>
</protein>